<feature type="transmembrane region" description="Helical" evidence="9">
    <location>
        <begin position="874"/>
        <end position="892"/>
    </location>
</feature>
<keyword evidence="7 9" id="KW-1133">Transmembrane helix</keyword>
<dbReference type="GO" id="GO:0015562">
    <property type="term" value="F:efflux transmembrane transporter activity"/>
    <property type="evidence" value="ECO:0007669"/>
    <property type="project" value="InterPro"/>
</dbReference>
<dbReference type="Gene3D" id="3.30.70.1430">
    <property type="entry name" value="Multidrug efflux transporter AcrB pore domain"/>
    <property type="match status" value="2"/>
</dbReference>
<dbReference type="NCBIfam" id="TIGR00915">
    <property type="entry name" value="2A0602"/>
    <property type="match status" value="1"/>
</dbReference>
<feature type="transmembrane region" description="Helical" evidence="9">
    <location>
        <begin position="389"/>
        <end position="414"/>
    </location>
</feature>
<dbReference type="Proteomes" id="UP000555103">
    <property type="component" value="Unassembled WGS sequence"/>
</dbReference>
<evidence type="ECO:0000313" key="10">
    <source>
        <dbReference type="EMBL" id="MBB4035578.1"/>
    </source>
</evidence>
<gene>
    <name evidence="10" type="ORF">GGR21_001471</name>
</gene>
<dbReference type="FunFam" id="1.20.1640.10:FF:000001">
    <property type="entry name" value="Efflux pump membrane transporter"/>
    <property type="match status" value="1"/>
</dbReference>
<dbReference type="InterPro" id="IPR004764">
    <property type="entry name" value="MdtF-like"/>
</dbReference>
<keyword evidence="5" id="KW-0997">Cell inner membrane</keyword>
<feature type="transmembrane region" description="Helical" evidence="9">
    <location>
        <begin position="933"/>
        <end position="954"/>
    </location>
</feature>
<comment type="caution">
    <text evidence="10">The sequence shown here is derived from an EMBL/GenBank/DDBJ whole genome shotgun (WGS) entry which is preliminary data.</text>
</comment>
<feature type="transmembrane region" description="Helical" evidence="9">
    <location>
        <begin position="539"/>
        <end position="559"/>
    </location>
</feature>
<dbReference type="Gene3D" id="3.30.2090.10">
    <property type="entry name" value="Multidrug efflux transporter AcrB TolC docking domain, DN and DC subdomains"/>
    <property type="match status" value="2"/>
</dbReference>
<organism evidence="10 11">
    <name type="scientific">Dysgonomonas hofstadii</name>
    <dbReference type="NCBI Taxonomy" id="637886"/>
    <lineage>
        <taxon>Bacteria</taxon>
        <taxon>Pseudomonadati</taxon>
        <taxon>Bacteroidota</taxon>
        <taxon>Bacteroidia</taxon>
        <taxon>Bacteroidales</taxon>
        <taxon>Dysgonomonadaceae</taxon>
        <taxon>Dysgonomonas</taxon>
    </lineage>
</organism>
<sequence>MLKTFIERPVLSTVISIIIVVLGIIGLATLPIEQYPDIAPPTVQVSATYPGANADVVMNSVVIPLEEQINGVEGMTYMTSSAMNNGMAQIRVFFKNGTNPDIAAVNVQNLVARATPLLPQEVTQIGVTVAKQQNSTILGFTLTTDNPDYDGKFLQNYANINILPQVKRVYGVGEAGVYGARDYSMRIWLKPDVMASYKISAQEIIGALTDQNIEAAPGELGQNSGQSFQFNLKFTGRLKTAEEFANIIIRSQDGQILRVKDVADVELGALNYTVVSQTDKKDAVFMSISQTAGSNASEVINNVKAVLQEAEKSFPDGVKISYMMDSSEFLNASIEKVIHTLLEAFVLVFIVVFVFLQDIRSTIIPAVAVPVAIIGTFFFLQVFGFSINLLTLFALVLAIGIVVDDAIVVVEAVHAQLDAGEKDPKVATMTAMKEIAPAIVSITLVMSAVFIPVSFIGGTTGVFYKQFGLTLAISILISAVNALTLSPALCALFLKAHDEEHKKKNFIQKFYYYFNMTFNSATQKYKKSLHFLGRRGHRWITVAIILVSSVILFGLMKFLPTGFVPNEDSGAAFGIITLPAGASLERTDSVVSQVIDIANSIEGVKTVTNITGVSFMAGIGSSYGTVIIKMDSWGDRKHSTDEITAMLTERTKHIKDATFFFTAFPTLQGFGLGATVSLQLQDRMGGDINKFYDITTNFVSKLNQRKEIMMAMTNFNPNFPQKLLEADIPKIKAAGLTLSEVMQTLQINVGSSYISNFNLYGKQFRVMVQASPEYRKTLDDLNGIFVQTSSGEMAPVTEFIHITDITAPPTLNRFNMFQSMDVTIVPNMLSGYSSGDVLNVIQEMYQDKTIFPDGYSYEYEGMTREEATSGSQTVLIFGICLIFVYLLLCALYESYIIPLAVIFSLPVGLAGVFIFLMIFGVSQGIVNNIYVQISMIMLIGLLAKNAILIVEYAVQRRQQGMSIVEAAVNGAVARLRPILMTSFAFIAGLFPLFVASGAGAIGNRSIGISAIGGMFIGTMIGVLVIPSLYIIFQSIQDKFSKSGMVNSNDELINKGK</sequence>
<protein>
    <submittedName>
        <fullName evidence="10">HAE1 family hydrophobic/amphiphilic exporter-1</fullName>
    </submittedName>
</protein>
<evidence type="ECO:0000256" key="7">
    <source>
        <dbReference type="ARBA" id="ARBA00022989"/>
    </source>
</evidence>
<evidence type="ECO:0000256" key="8">
    <source>
        <dbReference type="ARBA" id="ARBA00023136"/>
    </source>
</evidence>
<keyword evidence="3" id="KW-0813">Transport</keyword>
<dbReference type="GO" id="GO:0009636">
    <property type="term" value="P:response to toxic substance"/>
    <property type="evidence" value="ECO:0007669"/>
    <property type="project" value="UniProtKB-ARBA"/>
</dbReference>
<reference evidence="10 11" key="1">
    <citation type="submission" date="2020-08" db="EMBL/GenBank/DDBJ databases">
        <title>Genomic Encyclopedia of Type Strains, Phase IV (KMG-IV): sequencing the most valuable type-strain genomes for metagenomic binning, comparative biology and taxonomic classification.</title>
        <authorList>
            <person name="Goeker M."/>
        </authorList>
    </citation>
    <scope>NUCLEOTIDE SEQUENCE [LARGE SCALE GENOMIC DNA]</scope>
    <source>
        <strain evidence="10 11">DSM 104969</strain>
    </source>
</reference>
<dbReference type="SUPFAM" id="SSF82693">
    <property type="entry name" value="Multidrug efflux transporter AcrB pore domain, PN1, PN2, PC1 and PC2 subdomains"/>
    <property type="match status" value="4"/>
</dbReference>
<dbReference type="Gene3D" id="3.30.70.1440">
    <property type="entry name" value="Multidrug efflux transporter AcrB pore domain"/>
    <property type="match status" value="1"/>
</dbReference>
<feature type="transmembrane region" description="Helical" evidence="9">
    <location>
        <begin position="1006"/>
        <end position="1032"/>
    </location>
</feature>
<dbReference type="Pfam" id="PF00873">
    <property type="entry name" value="ACR_tran"/>
    <property type="match status" value="1"/>
</dbReference>
<dbReference type="Gene3D" id="1.20.1640.10">
    <property type="entry name" value="Multidrug efflux transporter AcrB transmembrane domain"/>
    <property type="match status" value="2"/>
</dbReference>
<dbReference type="RefSeq" id="WP_183306508.1">
    <property type="nucleotide sequence ID" value="NZ_JACIEP010000004.1"/>
</dbReference>
<dbReference type="GO" id="GO:0005886">
    <property type="term" value="C:plasma membrane"/>
    <property type="evidence" value="ECO:0007669"/>
    <property type="project" value="UniProtKB-SubCell"/>
</dbReference>
<feature type="transmembrane region" description="Helical" evidence="9">
    <location>
        <begin position="12"/>
        <end position="32"/>
    </location>
</feature>
<evidence type="ECO:0000256" key="1">
    <source>
        <dbReference type="ARBA" id="ARBA00004429"/>
    </source>
</evidence>
<dbReference type="GO" id="GO:0042910">
    <property type="term" value="F:xenobiotic transmembrane transporter activity"/>
    <property type="evidence" value="ECO:0007669"/>
    <property type="project" value="TreeGrafter"/>
</dbReference>
<evidence type="ECO:0000256" key="9">
    <source>
        <dbReference type="SAM" id="Phobius"/>
    </source>
</evidence>
<dbReference type="SUPFAM" id="SSF82714">
    <property type="entry name" value="Multidrug efflux transporter AcrB TolC docking domain, DN and DC subdomains"/>
    <property type="match status" value="2"/>
</dbReference>
<feature type="transmembrane region" description="Helical" evidence="9">
    <location>
        <begin position="899"/>
        <end position="921"/>
    </location>
</feature>
<keyword evidence="4" id="KW-1003">Cell membrane</keyword>
<proteinExistence type="inferred from homology"/>
<name>A0A840CND6_9BACT</name>
<dbReference type="EMBL" id="JACIEP010000004">
    <property type="protein sequence ID" value="MBB4035578.1"/>
    <property type="molecule type" value="Genomic_DNA"/>
</dbReference>
<accession>A0A840CND6</accession>
<dbReference type="InterPro" id="IPR001036">
    <property type="entry name" value="Acrflvin-R"/>
</dbReference>
<feature type="transmembrane region" description="Helical" evidence="9">
    <location>
        <begin position="337"/>
        <end position="356"/>
    </location>
</feature>
<evidence type="ECO:0000256" key="6">
    <source>
        <dbReference type="ARBA" id="ARBA00022692"/>
    </source>
</evidence>
<comment type="similarity">
    <text evidence="2">Belongs to the resistance-nodulation-cell division (RND) (TC 2.A.6) family.</text>
</comment>
<keyword evidence="8 9" id="KW-0472">Membrane</keyword>
<evidence type="ECO:0000256" key="2">
    <source>
        <dbReference type="ARBA" id="ARBA00010942"/>
    </source>
</evidence>
<dbReference type="PANTHER" id="PTHR32063:SF9">
    <property type="entry name" value="SIMILAR TO MULTIDRUG RESISTANCE PROTEIN MEXB"/>
    <property type="match status" value="1"/>
</dbReference>
<feature type="transmembrane region" description="Helical" evidence="9">
    <location>
        <begin position="435"/>
        <end position="457"/>
    </location>
</feature>
<feature type="transmembrane region" description="Helical" evidence="9">
    <location>
        <begin position="469"/>
        <end position="494"/>
    </location>
</feature>
<dbReference type="InterPro" id="IPR027463">
    <property type="entry name" value="AcrB_DN_DC_subdom"/>
</dbReference>
<dbReference type="AlphaFoldDB" id="A0A840CND6"/>
<dbReference type="FunFam" id="3.30.70.1430:FF:000001">
    <property type="entry name" value="Efflux pump membrane transporter"/>
    <property type="match status" value="1"/>
</dbReference>
<comment type="subcellular location">
    <subcellularLocation>
        <location evidence="1">Cell inner membrane</location>
        <topology evidence="1">Multi-pass membrane protein</topology>
    </subcellularLocation>
</comment>
<dbReference type="PANTHER" id="PTHR32063">
    <property type="match status" value="1"/>
</dbReference>
<evidence type="ECO:0000313" key="11">
    <source>
        <dbReference type="Proteomes" id="UP000555103"/>
    </source>
</evidence>
<feature type="transmembrane region" description="Helical" evidence="9">
    <location>
        <begin position="975"/>
        <end position="994"/>
    </location>
</feature>
<dbReference type="Gene3D" id="3.30.70.1320">
    <property type="entry name" value="Multidrug efflux transporter AcrB pore domain like"/>
    <property type="match status" value="1"/>
</dbReference>
<evidence type="ECO:0000256" key="3">
    <source>
        <dbReference type="ARBA" id="ARBA00022448"/>
    </source>
</evidence>
<evidence type="ECO:0000256" key="5">
    <source>
        <dbReference type="ARBA" id="ARBA00022519"/>
    </source>
</evidence>
<evidence type="ECO:0000256" key="4">
    <source>
        <dbReference type="ARBA" id="ARBA00022475"/>
    </source>
</evidence>
<keyword evidence="6 9" id="KW-0812">Transmembrane</keyword>
<dbReference type="PRINTS" id="PR00702">
    <property type="entry name" value="ACRIFLAVINRP"/>
</dbReference>
<keyword evidence="11" id="KW-1185">Reference proteome</keyword>
<feature type="transmembrane region" description="Helical" evidence="9">
    <location>
        <begin position="363"/>
        <end position="383"/>
    </location>
</feature>
<dbReference type="SUPFAM" id="SSF82866">
    <property type="entry name" value="Multidrug efflux transporter AcrB transmembrane domain"/>
    <property type="match status" value="2"/>
</dbReference>